<sequence length="254" mass="29356">MAVNYPELWQFRFSMYPEKARWALDYKSVPHVRRSLLPGPHALTLMPRFGQKTMPILCHDGRVLKNSGTVLDYVERTWPDPPLYPVDPQQRAQALEIQKWFDDIGPALRRAAFFEWLPHTEYAARVFAMGFAEWQQKVYAFAFPCVRAVMRMDMHIGANGAETGRELTKEALDFVVRHATKTGYLVGNRFSIADLTAATVLQPTCLPPEYPALAPEPRPAGWQHWLKRWQDHPGLDYVRRMYRDHRGQSCAVSE</sequence>
<dbReference type="Pfam" id="PF13410">
    <property type="entry name" value="GST_C_2"/>
    <property type="match status" value="1"/>
</dbReference>
<feature type="domain" description="GST N-terminal" evidence="1">
    <location>
        <begin position="4"/>
        <end position="82"/>
    </location>
</feature>
<dbReference type="InterPro" id="IPR004045">
    <property type="entry name" value="Glutathione_S-Trfase_N"/>
</dbReference>
<evidence type="ECO:0000313" key="2">
    <source>
        <dbReference type="EMBL" id="WXA96098.1"/>
    </source>
</evidence>
<dbReference type="Proteomes" id="UP001379533">
    <property type="component" value="Chromosome"/>
</dbReference>
<accession>A0ABZ2KFI5</accession>
<evidence type="ECO:0000259" key="1">
    <source>
        <dbReference type="PROSITE" id="PS50404"/>
    </source>
</evidence>
<dbReference type="SUPFAM" id="SSF52833">
    <property type="entry name" value="Thioredoxin-like"/>
    <property type="match status" value="1"/>
</dbReference>
<dbReference type="InterPro" id="IPR036282">
    <property type="entry name" value="Glutathione-S-Trfase_C_sf"/>
</dbReference>
<dbReference type="CDD" id="cd00299">
    <property type="entry name" value="GST_C_family"/>
    <property type="match status" value="1"/>
</dbReference>
<name>A0ABZ2KFI5_9BACT</name>
<organism evidence="2 3">
    <name type="scientific">Pendulispora brunnea</name>
    <dbReference type="NCBI Taxonomy" id="2905690"/>
    <lineage>
        <taxon>Bacteria</taxon>
        <taxon>Pseudomonadati</taxon>
        <taxon>Myxococcota</taxon>
        <taxon>Myxococcia</taxon>
        <taxon>Myxococcales</taxon>
        <taxon>Sorangiineae</taxon>
        <taxon>Pendulisporaceae</taxon>
        <taxon>Pendulispora</taxon>
    </lineage>
</organism>
<reference evidence="2 3" key="1">
    <citation type="submission" date="2021-12" db="EMBL/GenBank/DDBJ databases">
        <title>Discovery of the Pendulisporaceae a myxobacterial family with distinct sporulation behavior and unique specialized metabolism.</title>
        <authorList>
            <person name="Garcia R."/>
            <person name="Popoff A."/>
            <person name="Bader C.D."/>
            <person name="Loehr J."/>
            <person name="Walesch S."/>
            <person name="Walt C."/>
            <person name="Boldt J."/>
            <person name="Bunk B."/>
            <person name="Haeckl F.J.F.P.J."/>
            <person name="Gunesch A.P."/>
            <person name="Birkelbach J."/>
            <person name="Nuebel U."/>
            <person name="Pietschmann T."/>
            <person name="Bach T."/>
            <person name="Mueller R."/>
        </authorList>
    </citation>
    <scope>NUCLEOTIDE SEQUENCE [LARGE SCALE GENOMIC DNA]</scope>
    <source>
        <strain evidence="2 3">MSr12523</strain>
    </source>
</reference>
<dbReference type="PROSITE" id="PS50404">
    <property type="entry name" value="GST_NTER"/>
    <property type="match status" value="1"/>
</dbReference>
<dbReference type="Gene3D" id="1.20.1050.10">
    <property type="match status" value="1"/>
</dbReference>
<dbReference type="RefSeq" id="WP_394846709.1">
    <property type="nucleotide sequence ID" value="NZ_CP089982.1"/>
</dbReference>
<dbReference type="Pfam" id="PF13417">
    <property type="entry name" value="GST_N_3"/>
    <property type="match status" value="1"/>
</dbReference>
<proteinExistence type="predicted"/>
<dbReference type="InterPro" id="IPR036249">
    <property type="entry name" value="Thioredoxin-like_sf"/>
</dbReference>
<dbReference type="SUPFAM" id="SSF47616">
    <property type="entry name" value="GST C-terminal domain-like"/>
    <property type="match status" value="1"/>
</dbReference>
<dbReference type="EMBL" id="CP089982">
    <property type="protein sequence ID" value="WXA96098.1"/>
    <property type="molecule type" value="Genomic_DNA"/>
</dbReference>
<protein>
    <submittedName>
        <fullName evidence="2">Glutathione S-transferase family protein</fullName>
    </submittedName>
</protein>
<evidence type="ECO:0000313" key="3">
    <source>
        <dbReference type="Proteomes" id="UP001379533"/>
    </source>
</evidence>
<keyword evidence="3" id="KW-1185">Reference proteome</keyword>
<gene>
    <name evidence="2" type="ORF">LZC95_04495</name>
</gene>
<dbReference type="Gene3D" id="3.40.30.10">
    <property type="entry name" value="Glutaredoxin"/>
    <property type="match status" value="1"/>
</dbReference>
<dbReference type="CDD" id="cd00570">
    <property type="entry name" value="GST_N_family"/>
    <property type="match status" value="1"/>
</dbReference>